<protein>
    <recommendedName>
        <fullName evidence="2">Ig-like domain-containing protein</fullName>
    </recommendedName>
</protein>
<evidence type="ECO:0000313" key="3">
    <source>
        <dbReference type="EMBL" id="KAK2716393.1"/>
    </source>
</evidence>
<keyword evidence="4" id="KW-1185">Reference proteome</keyword>
<evidence type="ECO:0000256" key="1">
    <source>
        <dbReference type="SAM" id="MobiDB-lite"/>
    </source>
</evidence>
<reference evidence="3" key="1">
    <citation type="submission" date="2023-07" db="EMBL/GenBank/DDBJ databases">
        <title>Chromosome-level genome assembly of Artemia franciscana.</title>
        <authorList>
            <person name="Jo E."/>
        </authorList>
    </citation>
    <scope>NUCLEOTIDE SEQUENCE</scope>
    <source>
        <tissue evidence="3">Whole body</tissue>
    </source>
</reference>
<dbReference type="PROSITE" id="PS50835">
    <property type="entry name" value="IG_LIKE"/>
    <property type="match status" value="1"/>
</dbReference>
<dbReference type="InterPro" id="IPR007110">
    <property type="entry name" value="Ig-like_dom"/>
</dbReference>
<dbReference type="EMBL" id="JAVRJZ010000012">
    <property type="protein sequence ID" value="KAK2716393.1"/>
    <property type="molecule type" value="Genomic_DNA"/>
</dbReference>
<dbReference type="Gene3D" id="2.60.40.10">
    <property type="entry name" value="Immunoglobulins"/>
    <property type="match status" value="1"/>
</dbReference>
<feature type="domain" description="Ig-like" evidence="2">
    <location>
        <begin position="77"/>
        <end position="132"/>
    </location>
</feature>
<dbReference type="SUPFAM" id="SSF48726">
    <property type="entry name" value="Immunoglobulin"/>
    <property type="match status" value="1"/>
</dbReference>
<sequence>FASKFSLKELLKENVHCAVDKIERKIMVLFHRTCSIFFHGQAQGIFFQRFLLLSTLFLIGACLGLETEPLLHKDSKTLECFRNLSGSQFLHWILPNDQVLVDSLENNYVIDKLSGDLTILEADKRDTGIYRCVYQSPEGTYGLTMHKIDVWDYTDVVNQALNWEDNLIRGIITAAVTLSIFIGFWLINEWQWVAPESFGTAAIYEKHGIRADEIELMEVPATYENIGFQSESLESIKKSSISSNSSTGSTKSLTEKNKTCPENK</sequence>
<feature type="non-terminal residue" evidence="3">
    <location>
        <position position="1"/>
    </location>
</feature>
<proteinExistence type="predicted"/>
<feature type="region of interest" description="Disordered" evidence="1">
    <location>
        <begin position="239"/>
        <end position="264"/>
    </location>
</feature>
<dbReference type="InterPro" id="IPR013783">
    <property type="entry name" value="Ig-like_fold"/>
</dbReference>
<accession>A0AA88HSI7</accession>
<evidence type="ECO:0000313" key="4">
    <source>
        <dbReference type="Proteomes" id="UP001187531"/>
    </source>
</evidence>
<dbReference type="Proteomes" id="UP001187531">
    <property type="component" value="Unassembled WGS sequence"/>
</dbReference>
<name>A0AA88HSI7_ARTSF</name>
<evidence type="ECO:0000259" key="2">
    <source>
        <dbReference type="PROSITE" id="PS50835"/>
    </source>
</evidence>
<dbReference type="InterPro" id="IPR036179">
    <property type="entry name" value="Ig-like_dom_sf"/>
</dbReference>
<dbReference type="AlphaFoldDB" id="A0AA88HSI7"/>
<organism evidence="3 4">
    <name type="scientific">Artemia franciscana</name>
    <name type="common">Brine shrimp</name>
    <name type="synonym">Artemia sanfranciscana</name>
    <dbReference type="NCBI Taxonomy" id="6661"/>
    <lineage>
        <taxon>Eukaryota</taxon>
        <taxon>Metazoa</taxon>
        <taxon>Ecdysozoa</taxon>
        <taxon>Arthropoda</taxon>
        <taxon>Crustacea</taxon>
        <taxon>Branchiopoda</taxon>
        <taxon>Anostraca</taxon>
        <taxon>Artemiidae</taxon>
        <taxon>Artemia</taxon>
    </lineage>
</organism>
<feature type="compositionally biased region" description="Basic and acidic residues" evidence="1">
    <location>
        <begin position="253"/>
        <end position="264"/>
    </location>
</feature>
<gene>
    <name evidence="3" type="ORF">QYM36_010822</name>
</gene>
<comment type="caution">
    <text evidence="3">The sequence shown here is derived from an EMBL/GenBank/DDBJ whole genome shotgun (WGS) entry which is preliminary data.</text>
</comment>
<feature type="compositionally biased region" description="Low complexity" evidence="1">
    <location>
        <begin position="239"/>
        <end position="252"/>
    </location>
</feature>